<proteinExistence type="predicted"/>
<feature type="non-terminal residue" evidence="2">
    <location>
        <position position="159"/>
    </location>
</feature>
<feature type="compositionally biased region" description="Basic and acidic residues" evidence="1">
    <location>
        <begin position="7"/>
        <end position="19"/>
    </location>
</feature>
<accession>A0A9R1I9J9</accession>
<evidence type="ECO:0000313" key="2">
    <source>
        <dbReference type="EMBL" id="KAF7079549.1"/>
    </source>
</evidence>
<reference evidence="2" key="1">
    <citation type="journal article" date="2017" name="Gigascience">
        <title>The first near-complete assembly of the hexaploid bread wheat genome, Triticum aestivum.</title>
        <authorList>
            <person name="Zimin A.V."/>
            <person name="Puiu D."/>
            <person name="Hall R."/>
            <person name="Kingan S."/>
            <person name="Clavijo B.J."/>
            <person name="Salzberg S.L."/>
        </authorList>
    </citation>
    <scope>NUCLEOTIDE SEQUENCE</scope>
    <source>
        <tissue evidence="2">Leaf</tissue>
    </source>
</reference>
<dbReference type="Proteomes" id="UP000815260">
    <property type="component" value="Chromosome 6A"/>
</dbReference>
<gene>
    <name evidence="2" type="ORF">CFC21_083764</name>
</gene>
<name>A0A9R1I9J9_WHEAT</name>
<organism evidence="2">
    <name type="scientific">Triticum aestivum</name>
    <name type="common">Wheat</name>
    <dbReference type="NCBI Taxonomy" id="4565"/>
    <lineage>
        <taxon>Eukaryota</taxon>
        <taxon>Viridiplantae</taxon>
        <taxon>Streptophyta</taxon>
        <taxon>Embryophyta</taxon>
        <taxon>Tracheophyta</taxon>
        <taxon>Spermatophyta</taxon>
        <taxon>Magnoliopsida</taxon>
        <taxon>Liliopsida</taxon>
        <taxon>Poales</taxon>
        <taxon>Poaceae</taxon>
        <taxon>BOP clade</taxon>
        <taxon>Pooideae</taxon>
        <taxon>Triticodae</taxon>
        <taxon>Triticeae</taxon>
        <taxon>Triticinae</taxon>
        <taxon>Triticum</taxon>
    </lineage>
</organism>
<sequence>GPAQQGERARSARAHADRVRRARVPAHARAGAQVRRPDHRVAAPAGGALDPRRHGDRHHPRRLRVLLRAIHLLILLLLVPAHPPRQAPARGGERRLRRGGCNVGVLGGTAGAAAAGHVGVLAAGCAGRVHADGAGPPPPPQPCRRALRRRSARRGVDPV</sequence>
<protein>
    <submittedName>
        <fullName evidence="2">Uncharacterized protein</fullName>
    </submittedName>
</protein>
<feature type="non-terminal residue" evidence="2">
    <location>
        <position position="1"/>
    </location>
</feature>
<comment type="caution">
    <text evidence="2">The sequence shown here is derived from an EMBL/GenBank/DDBJ whole genome shotgun (WGS) entry which is preliminary data.</text>
</comment>
<dbReference type="EMBL" id="CM022226">
    <property type="protein sequence ID" value="KAF7079549.1"/>
    <property type="molecule type" value="Genomic_DNA"/>
</dbReference>
<reference evidence="2" key="2">
    <citation type="submission" date="2020-03" db="EMBL/GenBank/DDBJ databases">
        <title>The second near-complete assembly of the hexaploid bread wheat (Triticum aestivum) genome.</title>
        <authorList>
            <person name="Zimin A.V."/>
            <person name="Puiu D."/>
            <person name="Shumante A."/>
            <person name="Alonge M."/>
            <person name="Salzberg S.L."/>
        </authorList>
    </citation>
    <scope>NUCLEOTIDE SEQUENCE</scope>
    <source>
        <tissue evidence="2">Leaf</tissue>
    </source>
</reference>
<dbReference type="AlphaFoldDB" id="A0A9R1I9J9"/>
<feature type="region of interest" description="Disordered" evidence="1">
    <location>
        <begin position="1"/>
        <end position="57"/>
    </location>
</feature>
<feature type="region of interest" description="Disordered" evidence="1">
    <location>
        <begin position="132"/>
        <end position="159"/>
    </location>
</feature>
<evidence type="ECO:0000256" key="1">
    <source>
        <dbReference type="SAM" id="MobiDB-lite"/>
    </source>
</evidence>